<evidence type="ECO:0000256" key="2">
    <source>
        <dbReference type="ARBA" id="ARBA00022946"/>
    </source>
</evidence>
<dbReference type="InterPro" id="IPR017703">
    <property type="entry name" value="YgfZ/GCV_T_CS"/>
</dbReference>
<dbReference type="OrthoDB" id="191995at2759"/>
<evidence type="ECO:0000256" key="3">
    <source>
        <dbReference type="ARBA" id="ARBA00023128"/>
    </source>
</evidence>
<dbReference type="GO" id="GO:0016226">
    <property type="term" value="P:iron-sulfur cluster assembly"/>
    <property type="evidence" value="ECO:0007669"/>
    <property type="project" value="TreeGrafter"/>
</dbReference>
<organism evidence="5">
    <name type="scientific">Strongyloides ratti</name>
    <name type="common">Parasitic roundworm</name>
    <dbReference type="NCBI Taxonomy" id="34506"/>
    <lineage>
        <taxon>Eukaryota</taxon>
        <taxon>Metazoa</taxon>
        <taxon>Ecdysozoa</taxon>
        <taxon>Nematoda</taxon>
        <taxon>Chromadorea</taxon>
        <taxon>Rhabditida</taxon>
        <taxon>Tylenchina</taxon>
        <taxon>Panagrolaimomorpha</taxon>
        <taxon>Strongyloidoidea</taxon>
        <taxon>Strongyloididae</taxon>
        <taxon>Strongyloides</taxon>
    </lineage>
</organism>
<dbReference type="GO" id="GO:0005759">
    <property type="term" value="C:mitochondrial matrix"/>
    <property type="evidence" value="ECO:0007669"/>
    <property type="project" value="TreeGrafter"/>
</dbReference>
<evidence type="ECO:0000313" key="8">
    <source>
        <dbReference type="WormBase" id="SRAE_2000035600"/>
    </source>
</evidence>
<dbReference type="PANTHER" id="PTHR22602:SF0">
    <property type="entry name" value="TRANSFERASE CAF17, MITOCHONDRIAL-RELATED"/>
    <property type="match status" value="1"/>
</dbReference>
<dbReference type="GO" id="GO:0016740">
    <property type="term" value="F:transferase activity"/>
    <property type="evidence" value="ECO:0007669"/>
    <property type="project" value="UniProtKB-KW"/>
</dbReference>
<evidence type="ECO:0000256" key="1">
    <source>
        <dbReference type="ARBA" id="ARBA00004173"/>
    </source>
</evidence>
<dbReference type="WBParaSite" id="SRAE_2000035600.1">
    <property type="protein sequence ID" value="SRAE_2000035600.1"/>
    <property type="gene ID" value="WBGene00260549"/>
</dbReference>
<dbReference type="GeneID" id="36378043"/>
<keyword evidence="3" id="KW-0496">Mitochondrion</keyword>
<dbReference type="Proteomes" id="UP000035682">
    <property type="component" value="Unplaced"/>
</dbReference>
<dbReference type="NCBIfam" id="TIGR03317">
    <property type="entry name" value="ygfZ_signature"/>
    <property type="match status" value="1"/>
</dbReference>
<dbReference type="AlphaFoldDB" id="A0A090MXM2"/>
<dbReference type="PIRSF" id="PIRSF006487">
    <property type="entry name" value="GcvT"/>
    <property type="match status" value="1"/>
</dbReference>
<dbReference type="OMA" id="MNADIMN"/>
<feature type="domain" description="CAF17 C-terminal" evidence="4">
    <location>
        <begin position="200"/>
        <end position="267"/>
    </location>
</feature>
<evidence type="ECO:0000313" key="6">
    <source>
        <dbReference type="Proteomes" id="UP000035682"/>
    </source>
</evidence>
<reference evidence="7" key="2">
    <citation type="submission" date="2020-12" db="UniProtKB">
        <authorList>
            <consortium name="WormBaseParasite"/>
        </authorList>
    </citation>
    <scope>IDENTIFICATION</scope>
</reference>
<dbReference type="SUPFAM" id="SSF103025">
    <property type="entry name" value="Folate-binding domain"/>
    <property type="match status" value="1"/>
</dbReference>
<dbReference type="WormBase" id="SRAE_2000035600">
    <property type="protein sequence ID" value="SRP01407"/>
    <property type="gene ID" value="WBGene00260549"/>
</dbReference>
<dbReference type="EMBL" id="LN609529">
    <property type="protein sequence ID" value="CEF65679.1"/>
    <property type="molecule type" value="Genomic_DNA"/>
</dbReference>
<sequence length="268" mass="31162">MLQSYLLPFRKLISIKGSESFSFLQALLTKDLRKLDKTNNGIEFSFLLNSRGRIVTDLLVYKVEDEFLLEMDHTIVQRMLKLLNLYKIRRNVIITDSDKNVNFTVEQINDNPNAYKDPRTNTFGTRILSNKDVDVNINKDEEKNYHLRRMVFGIPEGNFETENELPLNMNGDLMNGINFDKGCYVGQELTARTNFVGVVRKRLLPLKFESKLVSDSTQLFDENNKRIGKLIKRIDNLGIGIVAIDKIDKEIVCNHEKVFVLKPEWWKN</sequence>
<keyword evidence="5" id="KW-0808">Transferase</keyword>
<dbReference type="RefSeq" id="XP_024504879.1">
    <property type="nucleotide sequence ID" value="XM_024651176.1"/>
</dbReference>
<reference evidence="5 6" key="1">
    <citation type="submission" date="2014-09" db="EMBL/GenBank/DDBJ databases">
        <authorList>
            <person name="Martin A.A."/>
        </authorList>
    </citation>
    <scope>NUCLEOTIDE SEQUENCE</scope>
    <source>
        <strain evidence="6">ED321</strain>
        <strain evidence="5">ED321 Heterogonic</strain>
    </source>
</reference>
<proteinExistence type="predicted"/>
<dbReference type="PANTHER" id="PTHR22602">
    <property type="entry name" value="TRANSFERASE CAF17, MITOCHONDRIAL-RELATED"/>
    <property type="match status" value="1"/>
</dbReference>
<keyword evidence="6" id="KW-1185">Reference proteome</keyword>
<dbReference type="InterPro" id="IPR045179">
    <property type="entry name" value="YgfZ/GcvT"/>
</dbReference>
<evidence type="ECO:0000259" key="4">
    <source>
        <dbReference type="Pfam" id="PF25455"/>
    </source>
</evidence>
<dbReference type="STRING" id="34506.A0A090MXM2"/>
<accession>A0A090MXM2</accession>
<dbReference type="InterPro" id="IPR057460">
    <property type="entry name" value="CAF17_C"/>
</dbReference>
<comment type="subcellular location">
    <subcellularLocation>
        <location evidence="1">Mitochondrion</location>
    </subcellularLocation>
</comment>
<name>A0A090MXM2_STRRB</name>
<evidence type="ECO:0000313" key="7">
    <source>
        <dbReference type="WBParaSite" id="SRAE_2000035600.1"/>
    </source>
</evidence>
<keyword evidence="2" id="KW-0809">Transit peptide</keyword>
<evidence type="ECO:0000313" key="5">
    <source>
        <dbReference type="EMBL" id="CEF65679.1"/>
    </source>
</evidence>
<dbReference type="Gene3D" id="2.40.30.160">
    <property type="match status" value="1"/>
</dbReference>
<gene>
    <name evidence="5 7 8" type="ORF">SRAE_2000035600</name>
</gene>
<dbReference type="InterPro" id="IPR027266">
    <property type="entry name" value="TrmE/GcvT-like"/>
</dbReference>
<dbReference type="CTD" id="36378043"/>
<dbReference type="Gene3D" id="3.30.1360.120">
    <property type="entry name" value="Probable tRNA modification gtpase trme, domain 1"/>
    <property type="match status" value="1"/>
</dbReference>
<dbReference type="Pfam" id="PF25455">
    <property type="entry name" value="Beta-barrel_CAF17_C"/>
    <property type="match status" value="1"/>
</dbReference>
<protein>
    <submittedName>
        <fullName evidence="5 7">Putative transferase CAF17, mitochondrial</fullName>
    </submittedName>
</protein>